<dbReference type="GO" id="GO:0006310">
    <property type="term" value="P:DNA recombination"/>
    <property type="evidence" value="ECO:0007669"/>
    <property type="project" value="UniProtKB-KW"/>
</dbReference>
<evidence type="ECO:0000313" key="4">
    <source>
        <dbReference type="Proteomes" id="UP000251647"/>
    </source>
</evidence>
<sequence length="468" mass="53978">MQNLILRNNDLLAPNRSLIETKHNYASSISINPALAYIYSLAATDTSGGRINAKYTLERFARFNLGPSFVKVDWQFLVKQPRLIQKLLHSFFIYRAKQKAEAKQLRHYSLKNLQVTPLINALLELSNFMFFNGDISEYELKKWQNQLSNYVIEDIETPIEPSSSAENRIDYSLSLSVRSQISLEAFSCFYIGSCIERMDWYQVLYAPVLQNLMQQFLSERNDRNLIKTGSYSPATADNLLRMLRGVAHHAWLSESITVETLERIKAIKLPRGSRQSSGRYLSYSELDKISAICLNQTNKIKGIRDNAIFWLMYESGLRRAEVVNLSLDDIDINRGTIHVVGKGNKERYVPFSLESDLYRALSKWFDVRYKLQGNIFNSLFCVVNKHQQVVEKSLTTQSLNDLCKQIQRMGFERMVSPHDFRHSVATNLLRAGHDLLLVSKFMGHSSVTTTQRYDRRSDDDLKGLALRR</sequence>
<name>A0A2T3QGN7_PHODM</name>
<evidence type="ECO:0000256" key="2">
    <source>
        <dbReference type="ARBA" id="ARBA00023172"/>
    </source>
</evidence>
<reference evidence="3 4" key="1">
    <citation type="submission" date="2018-06" db="EMBL/GenBank/DDBJ databases">
        <authorList>
            <consortium name="Pathogen Informatics"/>
            <person name="Doyle S."/>
        </authorList>
    </citation>
    <scope>NUCLEOTIDE SEQUENCE [LARGE SCALE GENOMIC DNA]</scope>
    <source>
        <strain evidence="3 4">NCTC11647</strain>
    </source>
</reference>
<dbReference type="RefSeq" id="WP_005304920.1">
    <property type="nucleotide sequence ID" value="NZ_PYOG01000023.1"/>
</dbReference>
<dbReference type="Pfam" id="PF00589">
    <property type="entry name" value="Phage_integrase"/>
    <property type="match status" value="1"/>
</dbReference>
<dbReference type="PANTHER" id="PTHR30349:SF64">
    <property type="entry name" value="PROPHAGE INTEGRASE INTD-RELATED"/>
    <property type="match status" value="1"/>
</dbReference>
<dbReference type="Gene3D" id="1.10.443.10">
    <property type="entry name" value="Intergrase catalytic core"/>
    <property type="match status" value="1"/>
</dbReference>
<dbReference type="AlphaFoldDB" id="A0A2T3QGN7"/>
<dbReference type="InterPro" id="IPR002104">
    <property type="entry name" value="Integrase_catalytic"/>
</dbReference>
<accession>A0A2T3QGN7</accession>
<keyword evidence="2" id="KW-0233">DNA recombination</keyword>
<dbReference type="OrthoDB" id="9801717at2"/>
<organism evidence="3 4">
    <name type="scientific">Photobacterium damselae</name>
    <dbReference type="NCBI Taxonomy" id="38293"/>
    <lineage>
        <taxon>Bacteria</taxon>
        <taxon>Pseudomonadati</taxon>
        <taxon>Pseudomonadota</taxon>
        <taxon>Gammaproteobacteria</taxon>
        <taxon>Vibrionales</taxon>
        <taxon>Vibrionaceae</taxon>
        <taxon>Photobacterium</taxon>
    </lineage>
</organism>
<dbReference type="PROSITE" id="PS51898">
    <property type="entry name" value="TYR_RECOMBINASE"/>
    <property type="match status" value="1"/>
</dbReference>
<protein>
    <submittedName>
        <fullName evidence="3">Tyrosine recombinase XerC</fullName>
    </submittedName>
</protein>
<keyword evidence="1" id="KW-0229">DNA integration</keyword>
<dbReference type="InterPro" id="IPR013762">
    <property type="entry name" value="Integrase-like_cat_sf"/>
</dbReference>
<dbReference type="Proteomes" id="UP000251647">
    <property type="component" value="Unassembled WGS sequence"/>
</dbReference>
<dbReference type="EMBL" id="UATL01000005">
    <property type="protein sequence ID" value="SPY44770.1"/>
    <property type="molecule type" value="Genomic_DNA"/>
</dbReference>
<proteinExistence type="predicted"/>
<evidence type="ECO:0000256" key="1">
    <source>
        <dbReference type="ARBA" id="ARBA00022908"/>
    </source>
</evidence>
<evidence type="ECO:0000313" key="3">
    <source>
        <dbReference type="EMBL" id="SPY44770.1"/>
    </source>
</evidence>
<dbReference type="InterPro" id="IPR011010">
    <property type="entry name" value="DNA_brk_join_enz"/>
</dbReference>
<dbReference type="PANTHER" id="PTHR30349">
    <property type="entry name" value="PHAGE INTEGRASE-RELATED"/>
    <property type="match status" value="1"/>
</dbReference>
<gene>
    <name evidence="3" type="primary">xerC_1</name>
    <name evidence="3" type="ORF">NCTC11647_03721</name>
</gene>
<dbReference type="SUPFAM" id="SSF56349">
    <property type="entry name" value="DNA breaking-rejoining enzymes"/>
    <property type="match status" value="1"/>
</dbReference>
<dbReference type="GO" id="GO:0003677">
    <property type="term" value="F:DNA binding"/>
    <property type="evidence" value="ECO:0007669"/>
    <property type="project" value="InterPro"/>
</dbReference>
<dbReference type="GO" id="GO:0015074">
    <property type="term" value="P:DNA integration"/>
    <property type="evidence" value="ECO:0007669"/>
    <property type="project" value="UniProtKB-KW"/>
</dbReference>
<dbReference type="InterPro" id="IPR050090">
    <property type="entry name" value="Tyrosine_recombinase_XerCD"/>
</dbReference>